<reference evidence="4" key="1">
    <citation type="submission" date="2025-08" db="UniProtKB">
        <authorList>
            <consortium name="RefSeq"/>
        </authorList>
    </citation>
    <scope>IDENTIFICATION</scope>
    <source>
        <tissue evidence="4">Muscle</tissue>
    </source>
</reference>
<dbReference type="Pfam" id="PF00788">
    <property type="entry name" value="RA"/>
    <property type="match status" value="2"/>
</dbReference>
<dbReference type="GeneID" id="106458259"/>
<dbReference type="PANTHER" id="PTHR21298:SF2">
    <property type="entry name" value="GH01721P"/>
    <property type="match status" value="1"/>
</dbReference>
<proteinExistence type="predicted"/>
<accession>A0ABM1S913</accession>
<dbReference type="PANTHER" id="PTHR21298">
    <property type="entry name" value="GH01721P"/>
    <property type="match status" value="1"/>
</dbReference>
<evidence type="ECO:0000313" key="3">
    <source>
        <dbReference type="Proteomes" id="UP000694941"/>
    </source>
</evidence>
<dbReference type="SUPFAM" id="SSF54236">
    <property type="entry name" value="Ubiquitin-like"/>
    <property type="match status" value="2"/>
</dbReference>
<evidence type="ECO:0000259" key="2">
    <source>
        <dbReference type="PROSITE" id="PS50200"/>
    </source>
</evidence>
<dbReference type="InterPro" id="IPR000159">
    <property type="entry name" value="RA_dom"/>
</dbReference>
<dbReference type="CDD" id="cd17043">
    <property type="entry name" value="RA"/>
    <property type="match status" value="1"/>
</dbReference>
<dbReference type="Proteomes" id="UP000694941">
    <property type="component" value="Unplaced"/>
</dbReference>
<dbReference type="SMART" id="SM00314">
    <property type="entry name" value="RA"/>
    <property type="match status" value="2"/>
</dbReference>
<dbReference type="Gene3D" id="3.10.20.90">
    <property type="entry name" value="Phosphatidylinositol 3-kinase Catalytic Subunit, Chain A, domain 1"/>
    <property type="match status" value="2"/>
</dbReference>
<feature type="region of interest" description="Disordered" evidence="1">
    <location>
        <begin position="40"/>
        <end position="60"/>
    </location>
</feature>
<organism evidence="3 4">
    <name type="scientific">Limulus polyphemus</name>
    <name type="common">Atlantic horseshoe crab</name>
    <dbReference type="NCBI Taxonomy" id="6850"/>
    <lineage>
        <taxon>Eukaryota</taxon>
        <taxon>Metazoa</taxon>
        <taxon>Ecdysozoa</taxon>
        <taxon>Arthropoda</taxon>
        <taxon>Chelicerata</taxon>
        <taxon>Merostomata</taxon>
        <taxon>Xiphosura</taxon>
        <taxon>Limulidae</taxon>
        <taxon>Limulus</taxon>
    </lineage>
</organism>
<feature type="compositionally biased region" description="Low complexity" evidence="1">
    <location>
        <begin position="43"/>
        <end position="57"/>
    </location>
</feature>
<protein>
    <submittedName>
        <fullName evidence="4">Uncharacterized protein LOC106458259</fullName>
    </submittedName>
</protein>
<dbReference type="InterPro" id="IPR029071">
    <property type="entry name" value="Ubiquitin-like_domsf"/>
</dbReference>
<keyword evidence="3" id="KW-1185">Reference proteome</keyword>
<dbReference type="RefSeq" id="XP_022240118.1">
    <property type="nucleotide sequence ID" value="XM_022384410.1"/>
</dbReference>
<name>A0ABM1S913_LIMPO</name>
<feature type="domain" description="Ras-associating" evidence="2">
    <location>
        <begin position="168"/>
        <end position="259"/>
    </location>
</feature>
<feature type="domain" description="Ras-associating" evidence="2">
    <location>
        <begin position="62"/>
        <end position="165"/>
    </location>
</feature>
<evidence type="ECO:0000313" key="4">
    <source>
        <dbReference type="RefSeq" id="XP_022240118.1"/>
    </source>
</evidence>
<sequence length="280" mass="32263">MLKHVHFSSSNLAPYRCKTPTRDSVSLSSTLSFGSSAGHELMSSRSSSTSSLQEISSPPQPPKVVLKIYTRVLCADMEYKTLCISPDTTSKEVVRSLLNKFRMKHRDPNLFYLTMEVWMRKTGVPIRSLMVLDDEARPAELQACHPREEAKQLTSSRPLCRFMLQMRRGGLVKIYDGCLMAESLYKSLLVSDRTTVEELIQLVLHCYNSIERPNLFSLYEISTSNNYERKLHPHDLPILIQHAWPDPKQFVFHLRKNTLGYQKRKESLESQSSLCFRLYV</sequence>
<gene>
    <name evidence="4" type="primary">LOC106458259</name>
</gene>
<dbReference type="PROSITE" id="PS50200">
    <property type="entry name" value="RA"/>
    <property type="match status" value="2"/>
</dbReference>
<evidence type="ECO:0000256" key="1">
    <source>
        <dbReference type="SAM" id="MobiDB-lite"/>
    </source>
</evidence>